<organism evidence="1 2">
    <name type="scientific">Vibrio comitans NBRC 102076</name>
    <dbReference type="NCBI Taxonomy" id="1219078"/>
    <lineage>
        <taxon>Bacteria</taxon>
        <taxon>Pseudomonadati</taxon>
        <taxon>Pseudomonadota</taxon>
        <taxon>Gammaproteobacteria</taxon>
        <taxon>Vibrionales</taxon>
        <taxon>Vibrionaceae</taxon>
        <taxon>Vibrio</taxon>
    </lineage>
</organism>
<dbReference type="EMBL" id="BJLH01000003">
    <property type="protein sequence ID" value="GEA59506.1"/>
    <property type="molecule type" value="Genomic_DNA"/>
</dbReference>
<accession>A0A4Y3IJF2</accession>
<name>A0A4Y3IJF2_9VIBR</name>
<evidence type="ECO:0000313" key="1">
    <source>
        <dbReference type="EMBL" id="GEA59506.1"/>
    </source>
</evidence>
<sequence>MVKVPPAVVPISGKSEVLAKLDELRLNVAPKSIANTEGARFKIEAFIVFLTSGPVPFLKRYTTVDSAISIWFLGKRINESY</sequence>
<dbReference type="AlphaFoldDB" id="A0A4Y3IJF2"/>
<gene>
    <name evidence="1" type="ORF">VCO01S_06990</name>
</gene>
<evidence type="ECO:0000313" key="2">
    <source>
        <dbReference type="Proteomes" id="UP000318242"/>
    </source>
</evidence>
<dbReference type="Proteomes" id="UP000318242">
    <property type="component" value="Unassembled WGS sequence"/>
</dbReference>
<comment type="caution">
    <text evidence="1">The sequence shown here is derived from an EMBL/GenBank/DDBJ whole genome shotgun (WGS) entry which is preliminary data.</text>
</comment>
<proteinExistence type="predicted"/>
<keyword evidence="2" id="KW-1185">Reference proteome</keyword>
<reference evidence="1 2" key="1">
    <citation type="submission" date="2019-06" db="EMBL/GenBank/DDBJ databases">
        <title>Whole genome shotgun sequence of Vibrio comitans NBRC 102076.</title>
        <authorList>
            <person name="Hosoyama A."/>
            <person name="Uohara A."/>
            <person name="Ohji S."/>
            <person name="Ichikawa N."/>
        </authorList>
    </citation>
    <scope>NUCLEOTIDE SEQUENCE [LARGE SCALE GENOMIC DNA]</scope>
    <source>
        <strain evidence="1 2">NBRC 102076</strain>
    </source>
</reference>
<protein>
    <submittedName>
        <fullName evidence="1">Uncharacterized protein</fullName>
    </submittedName>
</protein>